<feature type="region of interest" description="Disordered" evidence="1">
    <location>
        <begin position="1"/>
        <end position="38"/>
    </location>
</feature>
<accession>A0ABY8ITQ1</accession>
<keyword evidence="2" id="KW-0614">Plasmid</keyword>
<sequence>MRRLAAMAAPRIDQDSNDPSNQGLALGDAMPKTPKNPLLLADDSNWRCRESLRRAVERVVREALDEGWKPEDIAISLVEVADEHMDQMIGEAICPGHPIVIH</sequence>
<reference evidence="2" key="2">
    <citation type="journal article" date="2023" name="MicrobiologyOpen">
        <title>Genomics of the tumorigenes clade of the family Rhizobiaceae and description of Rhizobium rhododendri sp. nov.</title>
        <authorList>
            <person name="Kuzmanovic N."/>
            <person name="diCenzo G.C."/>
            <person name="Bunk B."/>
            <person name="Sproeer C."/>
            <person name="Fruehling A."/>
            <person name="Neumann-Schaal M."/>
            <person name="Overmann J."/>
            <person name="Smalla K."/>
        </authorList>
    </citation>
    <scope>NUCLEOTIDE SEQUENCE</scope>
    <source>
        <strain evidence="2">Rho-6.2</strain>
        <plasmid evidence="2">unnamed2</plasmid>
    </source>
</reference>
<proteinExistence type="predicted"/>
<dbReference type="RefSeq" id="WP_142824932.1">
    <property type="nucleotide sequence ID" value="NZ_CP117270.1"/>
</dbReference>
<gene>
    <name evidence="2" type="ORF">PR018_28275</name>
</gene>
<evidence type="ECO:0000313" key="2">
    <source>
        <dbReference type="EMBL" id="WFS26576.1"/>
    </source>
</evidence>
<evidence type="ECO:0000313" key="3">
    <source>
        <dbReference type="Proteomes" id="UP000318939"/>
    </source>
</evidence>
<dbReference type="Proteomes" id="UP000318939">
    <property type="component" value="Plasmid unnamed2"/>
</dbReference>
<geneLocation type="plasmid" evidence="2 3">
    <name>unnamed2</name>
</geneLocation>
<keyword evidence="3" id="KW-1185">Reference proteome</keyword>
<dbReference type="EMBL" id="CP117270">
    <property type="protein sequence ID" value="WFS26576.1"/>
    <property type="molecule type" value="Genomic_DNA"/>
</dbReference>
<evidence type="ECO:0000256" key="1">
    <source>
        <dbReference type="SAM" id="MobiDB-lite"/>
    </source>
</evidence>
<reference evidence="2" key="1">
    <citation type="journal article" date="2019" name="Phytopathology">
        <title>A Novel Group of Rhizobium tumorigenes-Like Agrobacteria Associated with Crown Gall Disease of Rhododendron and Blueberry.</title>
        <authorList>
            <person name="Kuzmanovic N."/>
            <person name="Behrens P."/>
            <person name="Idczak E."/>
            <person name="Wagner S."/>
            <person name="Gotz M."/>
            <person name="Sproer C."/>
            <person name="Bunk B."/>
            <person name="Overmann J."/>
            <person name="Smalla K."/>
        </authorList>
    </citation>
    <scope>NUCLEOTIDE SEQUENCE</scope>
    <source>
        <strain evidence="2">Rho-6.2</strain>
    </source>
</reference>
<organism evidence="2 3">
    <name type="scientific">Rhizobium rhododendri</name>
    <dbReference type="NCBI Taxonomy" id="2506430"/>
    <lineage>
        <taxon>Bacteria</taxon>
        <taxon>Pseudomonadati</taxon>
        <taxon>Pseudomonadota</taxon>
        <taxon>Alphaproteobacteria</taxon>
        <taxon>Hyphomicrobiales</taxon>
        <taxon>Rhizobiaceae</taxon>
        <taxon>Rhizobium/Agrobacterium group</taxon>
        <taxon>Rhizobium</taxon>
    </lineage>
</organism>
<protein>
    <submittedName>
        <fullName evidence="2">Uncharacterized protein</fullName>
    </submittedName>
</protein>
<name>A0ABY8ITQ1_9HYPH</name>